<dbReference type="AlphaFoldDB" id="A0A937XH53"/>
<organism evidence="1 2">
    <name type="scientific">candidate division WOR-3 bacterium</name>
    <dbReference type="NCBI Taxonomy" id="2052148"/>
    <lineage>
        <taxon>Bacteria</taxon>
        <taxon>Bacteria division WOR-3</taxon>
    </lineage>
</organism>
<dbReference type="Proteomes" id="UP000779900">
    <property type="component" value="Unassembled WGS sequence"/>
</dbReference>
<gene>
    <name evidence="1" type="ORF">FJY68_06830</name>
</gene>
<dbReference type="EMBL" id="VGIR01000034">
    <property type="protein sequence ID" value="MBM3331553.1"/>
    <property type="molecule type" value="Genomic_DNA"/>
</dbReference>
<accession>A0A937XH53</accession>
<dbReference type="PANTHER" id="PTHR30087:SF0">
    <property type="entry name" value="INNER MEMBRANE PROTEIN"/>
    <property type="match status" value="1"/>
</dbReference>
<dbReference type="InterPro" id="IPR007553">
    <property type="entry name" value="2-thiour_desulf"/>
</dbReference>
<reference evidence="1" key="1">
    <citation type="submission" date="2019-03" db="EMBL/GenBank/DDBJ databases">
        <title>Lake Tanganyika Metagenome-Assembled Genomes (MAGs).</title>
        <authorList>
            <person name="Tran P."/>
        </authorList>
    </citation>
    <scope>NUCLEOTIDE SEQUENCE</scope>
    <source>
        <strain evidence="1">K_DeepCast_150m_m2_040</strain>
    </source>
</reference>
<evidence type="ECO:0000313" key="2">
    <source>
        <dbReference type="Proteomes" id="UP000779900"/>
    </source>
</evidence>
<dbReference type="Pfam" id="PF04463">
    <property type="entry name" value="2-thiour_desulf"/>
    <property type="match status" value="1"/>
</dbReference>
<name>A0A937XH53_UNCW3</name>
<proteinExistence type="predicted"/>
<evidence type="ECO:0000313" key="1">
    <source>
        <dbReference type="EMBL" id="MBM3331553.1"/>
    </source>
</evidence>
<protein>
    <submittedName>
        <fullName evidence="1">DUF523 domain-containing protein</fullName>
    </submittedName>
</protein>
<dbReference type="PANTHER" id="PTHR30087">
    <property type="entry name" value="INNER MEMBRANE PROTEIN"/>
    <property type="match status" value="1"/>
</dbReference>
<sequence>MKLEAPGRRPVVVVSRCLLGERCRYDGKTVSSPAVRRLGEMVSFVPVCPEMEIGLGVPRDPIRLVRTSGGVRLVQARTGRDLTAKLRAFGQRFLAGLDVDAFLLKSHSPSCAVRDATVCDPRGRVLSVRLAGRFAAAARRRFPSVLLWDEQMLAEPGAGRQFGQEIRLRAAK</sequence>
<comment type="caution">
    <text evidence="1">The sequence shown here is derived from an EMBL/GenBank/DDBJ whole genome shotgun (WGS) entry which is preliminary data.</text>
</comment>